<keyword evidence="1 4" id="KW-0808">Transferase</keyword>
<dbReference type="InterPro" id="IPR028098">
    <property type="entry name" value="Glyco_trans_4-like_N"/>
</dbReference>
<feature type="domain" description="Glycosyl transferase family 1" evidence="2">
    <location>
        <begin position="193"/>
        <end position="345"/>
    </location>
</feature>
<accession>A0A2R5FH59</accession>
<gene>
    <name evidence="4" type="ORF">NIES4072_03040</name>
</gene>
<dbReference type="RefSeq" id="WP_109006994.1">
    <property type="nucleotide sequence ID" value="NZ_BDUD01000001.1"/>
</dbReference>
<comment type="caution">
    <text evidence="4">The sequence shown here is derived from an EMBL/GenBank/DDBJ whole genome shotgun (WGS) entry which is preliminary data.</text>
</comment>
<name>A0A2R5FH59_NOSCO</name>
<evidence type="ECO:0000256" key="1">
    <source>
        <dbReference type="ARBA" id="ARBA00022679"/>
    </source>
</evidence>
<proteinExistence type="predicted"/>
<dbReference type="Pfam" id="PF13439">
    <property type="entry name" value="Glyco_transf_4"/>
    <property type="match status" value="1"/>
</dbReference>
<dbReference type="SUPFAM" id="SSF53756">
    <property type="entry name" value="UDP-Glycosyltransferase/glycogen phosphorylase"/>
    <property type="match status" value="1"/>
</dbReference>
<dbReference type="GO" id="GO:0009103">
    <property type="term" value="P:lipopolysaccharide biosynthetic process"/>
    <property type="evidence" value="ECO:0007669"/>
    <property type="project" value="TreeGrafter"/>
</dbReference>
<evidence type="ECO:0000259" key="3">
    <source>
        <dbReference type="Pfam" id="PF13439"/>
    </source>
</evidence>
<dbReference type="AlphaFoldDB" id="A0A2R5FH59"/>
<dbReference type="Pfam" id="PF00534">
    <property type="entry name" value="Glycos_transf_1"/>
    <property type="match status" value="1"/>
</dbReference>
<dbReference type="PANTHER" id="PTHR46401:SF2">
    <property type="entry name" value="GLYCOSYLTRANSFERASE WBBK-RELATED"/>
    <property type="match status" value="1"/>
</dbReference>
<evidence type="ECO:0000313" key="5">
    <source>
        <dbReference type="Proteomes" id="UP000245124"/>
    </source>
</evidence>
<dbReference type="OrthoDB" id="9802525at2"/>
<dbReference type="PANTHER" id="PTHR46401">
    <property type="entry name" value="GLYCOSYLTRANSFERASE WBBK-RELATED"/>
    <property type="match status" value="1"/>
</dbReference>
<dbReference type="Gene3D" id="3.40.50.2000">
    <property type="entry name" value="Glycogen Phosphorylase B"/>
    <property type="match status" value="2"/>
</dbReference>
<dbReference type="GO" id="GO:0016757">
    <property type="term" value="F:glycosyltransferase activity"/>
    <property type="evidence" value="ECO:0007669"/>
    <property type="project" value="InterPro"/>
</dbReference>
<dbReference type="CDD" id="cd03801">
    <property type="entry name" value="GT4_PimA-like"/>
    <property type="match status" value="1"/>
</dbReference>
<evidence type="ECO:0000313" key="4">
    <source>
        <dbReference type="EMBL" id="GBG16658.1"/>
    </source>
</evidence>
<protein>
    <submittedName>
        <fullName evidence="4">Glycosyltransferase</fullName>
    </submittedName>
</protein>
<keyword evidence="5" id="KW-1185">Reference proteome</keyword>
<reference evidence="4 5" key="1">
    <citation type="submission" date="2017-06" db="EMBL/GenBank/DDBJ databases">
        <title>Genome sequencing of cyanobaciteial culture collection at National Institute for Environmental Studies (NIES).</title>
        <authorList>
            <person name="Hirose Y."/>
            <person name="Shimura Y."/>
            <person name="Fujisawa T."/>
            <person name="Nakamura Y."/>
            <person name="Kawachi M."/>
        </authorList>
    </citation>
    <scope>NUCLEOTIDE SEQUENCE [LARGE SCALE GENOMIC DNA]</scope>
    <source>
        <strain evidence="4 5">NIES-4072</strain>
    </source>
</reference>
<feature type="domain" description="Glycosyltransferase subfamily 4-like N-terminal" evidence="3">
    <location>
        <begin position="19"/>
        <end position="177"/>
    </location>
</feature>
<organism evidence="4 5">
    <name type="scientific">Nostoc commune NIES-4072</name>
    <dbReference type="NCBI Taxonomy" id="2005467"/>
    <lineage>
        <taxon>Bacteria</taxon>
        <taxon>Bacillati</taxon>
        <taxon>Cyanobacteriota</taxon>
        <taxon>Cyanophyceae</taxon>
        <taxon>Nostocales</taxon>
        <taxon>Nostocaceae</taxon>
        <taxon>Nostoc</taxon>
    </lineage>
</organism>
<dbReference type="Proteomes" id="UP000245124">
    <property type="component" value="Unassembled WGS sequence"/>
</dbReference>
<dbReference type="InterPro" id="IPR001296">
    <property type="entry name" value="Glyco_trans_1"/>
</dbReference>
<evidence type="ECO:0000259" key="2">
    <source>
        <dbReference type="Pfam" id="PF00534"/>
    </source>
</evidence>
<sequence>MTHKYHFYLIFPNIFNFKGGIQVYSKFLLQALQNIYIEADYDVFLKYDKPNLRQQENLQFLSLTKFHYFGDLPRLLQTILFATKIIIMAIIERPTVVISTHVNYAIACYILKLFTGIPYWVVAHGLEVWDIKNNAIKLALGNADKIICVSNYTRQRLLQYKNIDAEKIVILTNTFDANKFKINPKPNYLLKRYNLTDKQPVILTVTRLGRMAKYKGYDQMLYALLKVRLHIANVHFILVGKGDDIPRIQALVSNLNLQNCVTIAGFVPDEELCDYYNLCDVFALPSKGEGFGIVYLEALACGKPVLAGKQDGSIEPLAEGELGCLVDPDNVEEIADNLIQILQGNYYNSVIYQPEYLQQKTIETFDFSQFCKSLAKIVDAYLVTI</sequence>
<dbReference type="EMBL" id="BDUD01000001">
    <property type="protein sequence ID" value="GBG16658.1"/>
    <property type="molecule type" value="Genomic_DNA"/>
</dbReference>